<dbReference type="OrthoDB" id="66369at2759"/>
<dbReference type="STRING" id="1314777.A0A164VHA2"/>
<gene>
    <name evidence="2" type="ORF">SISNIDRAFT_495195</name>
</gene>
<accession>A0A164VHA2</accession>
<dbReference type="EMBL" id="KV419405">
    <property type="protein sequence ID" value="KZS94158.1"/>
    <property type="molecule type" value="Genomic_DNA"/>
</dbReference>
<dbReference type="InterPro" id="IPR029021">
    <property type="entry name" value="Prot-tyrosine_phosphatase-like"/>
</dbReference>
<sequence>MASPLGRLATDDIALNRQAASSAPPSSTIKNARMRVLAEGGFKRPSSSLSMDYRTQAGSGSGSPFLGASQSLSGGGTGGSTPTYAATGGGGAGGGGLTNNMALLVRAAPSVVKTRSGSVLSRGFILKTDHYPSGRALDLELDLQSAPNFRMSRVDALNVFGVAQPRLQGLQAILAVLRCDPAGSPNSQCIWFCTREEPIIYISGRPFVLRDSAAPRSTLHMSDRVENLEAIEMRLKLDILTEAAKYGGLILTHNELADVDSTIVPTWTAVNSGLVKTAREVWEDVAKEGWRVEYHRIPISPDRPIEDNYLDAYVRVLNSEKASDVHSTSLVFNCGMGVVRTTFAMVAASLVRRKQLLIKGLADPFGGGFGGSPRTYDGTSTPPEVKVRQSMMQAGAQQEFSRSLLRLTYLLQKSLSGAASQSVTEILLQNPVLLDNLRKAHQGSYGIVLSLLGCLDNGLAVKQLVDRVIDSCDHVCNLREEVLSQRVKYSLMAMDERRGLEMLDRAVRALEKYFFLIAFASYVEDQHDFAETFSDWMKTRVEIWNQVMFLRKSSKHNVLAPINDLSALSKSSAERSALQIAKQNDMAVSGGQILGDEYADHVLKNRSGIILRASTLLKSDLWLLQSKDSVHAIRGVMNFRNIKGTRIYALGQPSTDAIDEVISQISRNNPQSEEIIWITLREEPIVYINGSPYCLRRDGFTLRNMKDYGGISASRIELLEQRLKEDVIAELNSFDGKILLHSEEADGSITPTWEDVASGDVHVLKEIMEKRQFGDGRVKLVYHRVPITSEQSPDFSDISQIWDVITRSDLQNNPIVLNDQLGRGRSTMASMIVFLLQRWLSQKSLAQSISMTRMRSTKSRRRSSATRTEDEVPRRTTPKQSYQPINNLLRVIRNGLVVKAIVDEAVDRCGELSFNLLDSIEDSRLRAEHETDKSEKKYQIHRGRHNLLRYFTLILFQAYLESAANDTLDSMGTFEQFVKSRPEFKTFEDEIFAEGVDALKPLYRIDIADGLALPDEEKQVVANRSGAILSASTILKSDYFSGLRKMSLPEQIDGAPNFRVVSMNNHTFDDIEIPSLPDGISHSLVCGSGMPTVDGLRRTLQRLGAHQEGGKIIAWTSLREEPVLYVAGRPHVLRLVDEPLENVRATGITTQIVEGMENSLKADVIREVRAGKGTLLLHDEEAKGGRFTITPQWETVKEEDIMTPRDVYELMIKEGYKVDYMRIAITDEQAPLPEALALLLDRVVAGQEKQCDFVFNCQMGRGRTTTGMIVAALIEWTRYGSAQLLEEPIEEDLRYDSFDGISEEDAYLRGEFKAILKLIGVLSYGKLAKRLADHAIDLMSDIQNLRKAVYDYKLKLDAADHSSENYARLLYVAQNYLFRYAALIVFANYLIEAKEKSIDFKELPFPMWLKEHREISTLLARHSLD</sequence>
<reference evidence="2 3" key="1">
    <citation type="journal article" date="2016" name="Mol. Biol. Evol.">
        <title>Comparative Genomics of Early-Diverging Mushroom-Forming Fungi Provides Insights into the Origins of Lignocellulose Decay Capabilities.</title>
        <authorList>
            <person name="Nagy L.G."/>
            <person name="Riley R."/>
            <person name="Tritt A."/>
            <person name="Adam C."/>
            <person name="Daum C."/>
            <person name="Floudas D."/>
            <person name="Sun H."/>
            <person name="Yadav J.S."/>
            <person name="Pangilinan J."/>
            <person name="Larsson K.H."/>
            <person name="Matsuura K."/>
            <person name="Barry K."/>
            <person name="Labutti K."/>
            <person name="Kuo R."/>
            <person name="Ohm R.A."/>
            <person name="Bhattacharya S.S."/>
            <person name="Shirouzu T."/>
            <person name="Yoshinaga Y."/>
            <person name="Martin F.M."/>
            <person name="Grigoriev I.V."/>
            <person name="Hibbett D.S."/>
        </authorList>
    </citation>
    <scope>NUCLEOTIDE SEQUENCE [LARGE SCALE GENOMIC DNA]</scope>
    <source>
        <strain evidence="2 3">HHB9708</strain>
    </source>
</reference>
<dbReference type="Proteomes" id="UP000076722">
    <property type="component" value="Unassembled WGS sequence"/>
</dbReference>
<evidence type="ECO:0008006" key="4">
    <source>
        <dbReference type="Google" id="ProtNLM"/>
    </source>
</evidence>
<proteinExistence type="predicted"/>
<dbReference type="SMART" id="SM01301">
    <property type="entry name" value="PTPlike_phytase"/>
    <property type="match status" value="3"/>
</dbReference>
<keyword evidence="3" id="KW-1185">Reference proteome</keyword>
<dbReference type="InterPro" id="IPR050561">
    <property type="entry name" value="PTP"/>
</dbReference>
<feature type="region of interest" description="Disordered" evidence="1">
    <location>
        <begin position="850"/>
        <end position="880"/>
    </location>
</feature>
<dbReference type="Pfam" id="PF14566">
    <property type="entry name" value="PTPlike_phytase"/>
    <property type="match status" value="3"/>
</dbReference>
<dbReference type="CDD" id="cd14496">
    <property type="entry name" value="PTP_paladin"/>
    <property type="match status" value="2"/>
</dbReference>
<dbReference type="PANTHER" id="PTHR23339">
    <property type="entry name" value="TYROSINE SPECIFIC PROTEIN PHOSPHATASE AND DUAL SPECIFICITY PROTEIN PHOSPHATASE"/>
    <property type="match status" value="1"/>
</dbReference>
<organism evidence="2 3">
    <name type="scientific">Sistotremastrum niveocremeum HHB9708</name>
    <dbReference type="NCBI Taxonomy" id="1314777"/>
    <lineage>
        <taxon>Eukaryota</taxon>
        <taxon>Fungi</taxon>
        <taxon>Dikarya</taxon>
        <taxon>Basidiomycota</taxon>
        <taxon>Agaricomycotina</taxon>
        <taxon>Agaricomycetes</taxon>
        <taxon>Sistotremastrales</taxon>
        <taxon>Sistotremastraceae</taxon>
        <taxon>Sertulicium</taxon>
        <taxon>Sertulicium niveocremeum</taxon>
    </lineage>
</organism>
<feature type="region of interest" description="Disordered" evidence="1">
    <location>
        <begin position="43"/>
        <end position="80"/>
    </location>
</feature>
<evidence type="ECO:0000256" key="1">
    <source>
        <dbReference type="SAM" id="MobiDB-lite"/>
    </source>
</evidence>
<dbReference type="SUPFAM" id="SSF52799">
    <property type="entry name" value="(Phosphotyrosine protein) phosphatases II"/>
    <property type="match status" value="3"/>
</dbReference>
<name>A0A164VHA2_9AGAM</name>
<feature type="compositionally biased region" description="Basic residues" evidence="1">
    <location>
        <begin position="855"/>
        <end position="864"/>
    </location>
</feature>
<evidence type="ECO:0000313" key="3">
    <source>
        <dbReference type="Proteomes" id="UP000076722"/>
    </source>
</evidence>
<protein>
    <recommendedName>
        <fullName evidence="4">Inositol hexakisphosphate-domain-containing protein</fullName>
    </recommendedName>
</protein>
<dbReference type="Gene3D" id="3.90.190.10">
    <property type="entry name" value="Protein tyrosine phosphatase superfamily"/>
    <property type="match status" value="3"/>
</dbReference>
<evidence type="ECO:0000313" key="2">
    <source>
        <dbReference type="EMBL" id="KZS94158.1"/>
    </source>
</evidence>